<sequence length="174" mass="19968">MADFDFDHFTSFVAEVDNELQDVPLRAAIDSKIRHFFKCFDAADWEGMEEHLSVDDPKLLDFVAAPTKIHANMDVLDFLINSKRPDQVTAHHLLLVDRGRVTCYVSHFSMIGSSQFNVERNVYIIDLDGNHRIKRIERRAHKNKDYLTRSGDLDAMQEAAADAEDDAMKMDHSD</sequence>
<dbReference type="OMA" id="YTHTEDI"/>
<evidence type="ECO:0000313" key="2">
    <source>
        <dbReference type="Proteomes" id="UP000027238"/>
    </source>
</evidence>
<keyword evidence="2" id="KW-1185">Reference proteome</keyword>
<comment type="caution">
    <text evidence="1">The sequence shown here is derived from an EMBL/GenBank/DDBJ whole genome shotgun (WGS) entry which is preliminary data.</text>
</comment>
<name>A0A066XWZ6_COLSU</name>
<dbReference type="HOGENOM" id="CLU_124529_0_0_1"/>
<protein>
    <recommendedName>
        <fullName evidence="3">SnoaL-like domain-containing protein</fullName>
    </recommendedName>
</protein>
<proteinExistence type="predicted"/>
<dbReference type="eggNOG" id="ENOG502RP5W">
    <property type="taxonomic scope" value="Eukaryota"/>
</dbReference>
<accession>A0A066XWZ6</accession>
<organism evidence="1 2">
    <name type="scientific">Colletotrichum sublineola</name>
    <name type="common">Sorghum anthracnose fungus</name>
    <dbReference type="NCBI Taxonomy" id="1173701"/>
    <lineage>
        <taxon>Eukaryota</taxon>
        <taxon>Fungi</taxon>
        <taxon>Dikarya</taxon>
        <taxon>Ascomycota</taxon>
        <taxon>Pezizomycotina</taxon>
        <taxon>Sordariomycetes</taxon>
        <taxon>Hypocreomycetidae</taxon>
        <taxon>Glomerellales</taxon>
        <taxon>Glomerellaceae</taxon>
        <taxon>Colletotrichum</taxon>
        <taxon>Colletotrichum graminicola species complex</taxon>
    </lineage>
</organism>
<dbReference type="OrthoDB" id="4806180at2759"/>
<reference evidence="2" key="1">
    <citation type="journal article" date="2014" name="Genome Announc.">
        <title>Draft genome sequence of Colletotrichum sublineola, a destructive pathogen of cultivated sorghum.</title>
        <authorList>
            <person name="Baroncelli R."/>
            <person name="Sanz-Martin J.M."/>
            <person name="Rech G.E."/>
            <person name="Sukno S.A."/>
            <person name="Thon M.R."/>
        </authorList>
    </citation>
    <scope>NUCLEOTIDE SEQUENCE [LARGE SCALE GENOMIC DNA]</scope>
    <source>
        <strain evidence="2">TX430BB</strain>
    </source>
</reference>
<evidence type="ECO:0000313" key="1">
    <source>
        <dbReference type="EMBL" id="KDN72184.1"/>
    </source>
</evidence>
<dbReference type="Proteomes" id="UP000027238">
    <property type="component" value="Unassembled WGS sequence"/>
</dbReference>
<dbReference type="EMBL" id="JMSE01000027">
    <property type="protein sequence ID" value="KDN72184.1"/>
    <property type="molecule type" value="Genomic_DNA"/>
</dbReference>
<evidence type="ECO:0008006" key="3">
    <source>
        <dbReference type="Google" id="ProtNLM"/>
    </source>
</evidence>
<gene>
    <name evidence="1" type="ORF">CSUB01_10546</name>
</gene>
<dbReference type="AlphaFoldDB" id="A0A066XWZ6"/>